<evidence type="ECO:0000313" key="3">
    <source>
        <dbReference type="EMBL" id="SVD43255.1"/>
    </source>
</evidence>
<protein>
    <recommendedName>
        <fullName evidence="4">CDP-alcohol phosphatidyltransferase family protein</fullName>
    </recommendedName>
</protein>
<dbReference type="Pfam" id="PF01066">
    <property type="entry name" value="CDP-OH_P_transf"/>
    <property type="match status" value="1"/>
</dbReference>
<dbReference type="EMBL" id="UINC01150295">
    <property type="protein sequence ID" value="SVD43255.1"/>
    <property type="molecule type" value="Genomic_DNA"/>
</dbReference>
<dbReference type="GO" id="GO:0016780">
    <property type="term" value="F:phosphotransferase activity, for other substituted phosphate groups"/>
    <property type="evidence" value="ECO:0007669"/>
    <property type="project" value="InterPro"/>
</dbReference>
<feature type="transmembrane region" description="Helical" evidence="2">
    <location>
        <begin position="39"/>
        <end position="61"/>
    </location>
</feature>
<accession>A0A382VB44</accession>
<dbReference type="GO" id="GO:0008654">
    <property type="term" value="P:phospholipid biosynthetic process"/>
    <property type="evidence" value="ECO:0007669"/>
    <property type="project" value="InterPro"/>
</dbReference>
<sequence>DHIRRYPSWYPIPPNVLTFGALVLAVPACWAIADGRYPLAVLFIILSGAVDLVDGCVARGLDRTTKFGSYWDAMIDRYVDCLLYLGFVLDGYELEAFLAMTGTLLTSYAKPRTAMVVAIYAQDWPTIGERAERFVLLLAGLVLATWVPTLGGWSTIGLMLWATALIAHVGAVQRILMTRRLVREDED</sequence>
<name>A0A382VB44_9ZZZZ</name>
<feature type="non-terminal residue" evidence="3">
    <location>
        <position position="1"/>
    </location>
</feature>
<dbReference type="PROSITE" id="PS00379">
    <property type="entry name" value="CDP_ALCOHOL_P_TRANSF"/>
    <property type="match status" value="1"/>
</dbReference>
<proteinExistence type="predicted"/>
<keyword evidence="2" id="KW-0812">Transmembrane</keyword>
<feature type="transmembrane region" description="Helical" evidence="2">
    <location>
        <begin position="12"/>
        <end position="33"/>
    </location>
</feature>
<reference evidence="3" key="1">
    <citation type="submission" date="2018-05" db="EMBL/GenBank/DDBJ databases">
        <authorList>
            <person name="Lanie J.A."/>
            <person name="Ng W.-L."/>
            <person name="Kazmierczak K.M."/>
            <person name="Andrzejewski T.M."/>
            <person name="Davidsen T.M."/>
            <person name="Wayne K.J."/>
            <person name="Tettelin H."/>
            <person name="Glass J.I."/>
            <person name="Rusch D."/>
            <person name="Podicherti R."/>
            <person name="Tsui H.-C.T."/>
            <person name="Winkler M.E."/>
        </authorList>
    </citation>
    <scope>NUCLEOTIDE SEQUENCE</scope>
</reference>
<dbReference type="InterPro" id="IPR043130">
    <property type="entry name" value="CDP-OH_PTrfase_TM_dom"/>
</dbReference>
<dbReference type="InterPro" id="IPR000462">
    <property type="entry name" value="CDP-OH_P_trans"/>
</dbReference>
<dbReference type="Gene3D" id="1.20.120.1760">
    <property type="match status" value="1"/>
</dbReference>
<dbReference type="GO" id="GO:0016020">
    <property type="term" value="C:membrane"/>
    <property type="evidence" value="ECO:0007669"/>
    <property type="project" value="InterPro"/>
</dbReference>
<dbReference type="AlphaFoldDB" id="A0A382VB44"/>
<evidence type="ECO:0000256" key="2">
    <source>
        <dbReference type="SAM" id="Phobius"/>
    </source>
</evidence>
<keyword evidence="2" id="KW-1133">Transmembrane helix</keyword>
<evidence type="ECO:0000256" key="1">
    <source>
        <dbReference type="ARBA" id="ARBA00022679"/>
    </source>
</evidence>
<keyword evidence="2" id="KW-0472">Membrane</keyword>
<evidence type="ECO:0008006" key="4">
    <source>
        <dbReference type="Google" id="ProtNLM"/>
    </source>
</evidence>
<gene>
    <name evidence="3" type="ORF">METZ01_LOCUS396109</name>
</gene>
<keyword evidence="1" id="KW-0808">Transferase</keyword>
<organism evidence="3">
    <name type="scientific">marine metagenome</name>
    <dbReference type="NCBI Taxonomy" id="408172"/>
    <lineage>
        <taxon>unclassified sequences</taxon>
        <taxon>metagenomes</taxon>
        <taxon>ecological metagenomes</taxon>
    </lineage>
</organism>
<feature type="transmembrane region" description="Helical" evidence="2">
    <location>
        <begin position="159"/>
        <end position="177"/>
    </location>
</feature>
<dbReference type="InterPro" id="IPR048254">
    <property type="entry name" value="CDP_ALCOHOL_P_TRANSF_CS"/>
</dbReference>